<feature type="transmembrane region" description="Helical" evidence="1">
    <location>
        <begin position="48"/>
        <end position="68"/>
    </location>
</feature>
<keyword evidence="1" id="KW-0472">Membrane</keyword>
<protein>
    <recommendedName>
        <fullName evidence="4">Acyltransferase 3 domain-containing protein</fullName>
    </recommendedName>
</protein>
<feature type="transmembrane region" description="Helical" evidence="1">
    <location>
        <begin position="12"/>
        <end position="28"/>
    </location>
</feature>
<keyword evidence="1" id="KW-0812">Transmembrane</keyword>
<dbReference type="PANTHER" id="PTHR11161:SF0">
    <property type="entry name" value="O-ACYLTRANSFERASE LIKE PROTEIN"/>
    <property type="match status" value="1"/>
</dbReference>
<organism evidence="2 3">
    <name type="scientific">Parelaphostrongylus tenuis</name>
    <name type="common">Meningeal worm</name>
    <dbReference type="NCBI Taxonomy" id="148309"/>
    <lineage>
        <taxon>Eukaryota</taxon>
        <taxon>Metazoa</taxon>
        <taxon>Ecdysozoa</taxon>
        <taxon>Nematoda</taxon>
        <taxon>Chromadorea</taxon>
        <taxon>Rhabditida</taxon>
        <taxon>Rhabditina</taxon>
        <taxon>Rhabditomorpha</taxon>
        <taxon>Strongyloidea</taxon>
        <taxon>Metastrongylidae</taxon>
        <taxon>Parelaphostrongylus</taxon>
    </lineage>
</organism>
<dbReference type="Proteomes" id="UP001196413">
    <property type="component" value="Unassembled WGS sequence"/>
</dbReference>
<proteinExistence type="predicted"/>
<name>A0AAD5MNJ7_PARTN</name>
<dbReference type="EMBL" id="JAHQIW010003536">
    <property type="protein sequence ID" value="KAJ1359043.1"/>
    <property type="molecule type" value="Genomic_DNA"/>
</dbReference>
<evidence type="ECO:0008006" key="4">
    <source>
        <dbReference type="Google" id="ProtNLM"/>
    </source>
</evidence>
<evidence type="ECO:0000313" key="3">
    <source>
        <dbReference type="Proteomes" id="UP001196413"/>
    </source>
</evidence>
<dbReference type="PANTHER" id="PTHR11161">
    <property type="entry name" value="O-ACYLTRANSFERASE"/>
    <property type="match status" value="1"/>
</dbReference>
<dbReference type="InterPro" id="IPR052728">
    <property type="entry name" value="O2_lipid_transport_reg"/>
</dbReference>
<evidence type="ECO:0000256" key="1">
    <source>
        <dbReference type="SAM" id="Phobius"/>
    </source>
</evidence>
<gene>
    <name evidence="2" type="ORF">KIN20_017656</name>
</gene>
<keyword evidence="3" id="KW-1185">Reference proteome</keyword>
<keyword evidence="1" id="KW-1133">Transmembrane helix</keyword>
<sequence length="116" mass="13445">MDHTLWQPLGKLSYCAYIVHSLVIRYVFNLNDRLFNLISMWQAYVFRVIPVVVLSYLLASVWSCLFEISTANLEKILIATLIPQKKVQLLHSKPVSACNPDKEIEKDSKQIQSMEF</sequence>
<accession>A0AAD5MNJ7</accession>
<evidence type="ECO:0000313" key="2">
    <source>
        <dbReference type="EMBL" id="KAJ1359043.1"/>
    </source>
</evidence>
<comment type="caution">
    <text evidence="2">The sequence shown here is derived from an EMBL/GenBank/DDBJ whole genome shotgun (WGS) entry which is preliminary data.</text>
</comment>
<reference evidence="2" key="1">
    <citation type="submission" date="2021-06" db="EMBL/GenBank/DDBJ databases">
        <title>Parelaphostrongylus tenuis whole genome reference sequence.</title>
        <authorList>
            <person name="Garwood T.J."/>
            <person name="Larsen P.A."/>
            <person name="Fountain-Jones N.M."/>
            <person name="Garbe J.R."/>
            <person name="Macchietto M.G."/>
            <person name="Kania S.A."/>
            <person name="Gerhold R.W."/>
            <person name="Richards J.E."/>
            <person name="Wolf T.M."/>
        </authorList>
    </citation>
    <scope>NUCLEOTIDE SEQUENCE</scope>
    <source>
        <strain evidence="2">MNPRO001-30</strain>
        <tissue evidence="2">Meninges</tissue>
    </source>
</reference>
<dbReference type="AlphaFoldDB" id="A0AAD5MNJ7"/>